<feature type="region of interest" description="Disordered" evidence="1">
    <location>
        <begin position="69"/>
        <end position="90"/>
    </location>
</feature>
<proteinExistence type="predicted"/>
<evidence type="ECO:0000259" key="2">
    <source>
        <dbReference type="Pfam" id="PF02121"/>
    </source>
</evidence>
<accession>A0ABD2PKH7</accession>
<evidence type="ECO:0000313" key="3">
    <source>
        <dbReference type="EMBL" id="KAL3307804.1"/>
    </source>
</evidence>
<reference evidence="3 4" key="1">
    <citation type="submission" date="2024-11" db="EMBL/GenBank/DDBJ databases">
        <title>Adaptive evolution of stress response genes in parasites aligns with host niche diversity.</title>
        <authorList>
            <person name="Hahn C."/>
            <person name="Resl P."/>
        </authorList>
    </citation>
    <scope>NUCLEOTIDE SEQUENCE [LARGE SCALE GENOMIC DNA]</scope>
    <source>
        <strain evidence="3">EGGRZ-B1_66</strain>
        <tissue evidence="3">Body</tissue>
    </source>
</reference>
<evidence type="ECO:0000313" key="4">
    <source>
        <dbReference type="Proteomes" id="UP001626550"/>
    </source>
</evidence>
<dbReference type="Proteomes" id="UP001626550">
    <property type="component" value="Unassembled WGS sequence"/>
</dbReference>
<dbReference type="PANTHER" id="PTHR10658">
    <property type="entry name" value="PHOSPHATIDYLINOSITOL TRANSFER PROTEIN"/>
    <property type="match status" value="1"/>
</dbReference>
<name>A0ABD2PKH7_9PLAT</name>
<keyword evidence="4" id="KW-1185">Reference proteome</keyword>
<dbReference type="PANTHER" id="PTHR10658:SF81">
    <property type="entry name" value="PROTEIN RETINAL DEGENERATION B"/>
    <property type="match status" value="1"/>
</dbReference>
<feature type="region of interest" description="Disordered" evidence="1">
    <location>
        <begin position="109"/>
        <end position="131"/>
    </location>
</feature>
<dbReference type="Pfam" id="PF02121">
    <property type="entry name" value="IP_trans"/>
    <property type="match status" value="1"/>
</dbReference>
<feature type="domain" description="Phosphatidylinositol transfer protein N-terminal" evidence="2">
    <location>
        <begin position="21"/>
        <end position="57"/>
    </location>
</feature>
<dbReference type="InterPro" id="IPR055261">
    <property type="entry name" value="PI_transfer_N"/>
</dbReference>
<dbReference type="AlphaFoldDB" id="A0ABD2PKH7"/>
<dbReference type="EMBL" id="JBJKFK010006456">
    <property type="protein sequence ID" value="KAL3307804.1"/>
    <property type="molecule type" value="Genomic_DNA"/>
</dbReference>
<dbReference type="SUPFAM" id="SSF55961">
    <property type="entry name" value="Bet v1-like"/>
    <property type="match status" value="1"/>
</dbReference>
<dbReference type="Gene3D" id="3.30.530.20">
    <property type="match status" value="1"/>
</dbReference>
<evidence type="ECO:0000256" key="1">
    <source>
        <dbReference type="SAM" id="MobiDB-lite"/>
    </source>
</evidence>
<organism evidence="3 4">
    <name type="scientific">Cichlidogyrus casuarinus</name>
    <dbReference type="NCBI Taxonomy" id="1844966"/>
    <lineage>
        <taxon>Eukaryota</taxon>
        <taxon>Metazoa</taxon>
        <taxon>Spiralia</taxon>
        <taxon>Lophotrochozoa</taxon>
        <taxon>Platyhelminthes</taxon>
        <taxon>Monogenea</taxon>
        <taxon>Monopisthocotylea</taxon>
        <taxon>Dactylogyridea</taxon>
        <taxon>Ancyrocephalidae</taxon>
        <taxon>Cichlidogyrus</taxon>
    </lineage>
</organism>
<dbReference type="InterPro" id="IPR023393">
    <property type="entry name" value="START-like_dom_sf"/>
</dbReference>
<gene>
    <name evidence="3" type="ORF">Ciccas_013672</name>
</gene>
<feature type="compositionally biased region" description="Polar residues" evidence="1">
    <location>
        <begin position="69"/>
        <end position="88"/>
    </location>
</feature>
<sequence length="131" mass="15013">MDEANDFICLVEMSKLIYLGTALRKTMVKAHRQAWAWQDEWYGLSMRDIRLLEEETARALQAKLLAKKNSSVDLCGGSSSRRLSQTPQKEVLDPSLWEQYEEVAVMKRQNTLDSDNSGQLPFTPSEMTRLS</sequence>
<dbReference type="InterPro" id="IPR001666">
    <property type="entry name" value="PI_transfer"/>
</dbReference>
<protein>
    <recommendedName>
        <fullName evidence="2">Phosphatidylinositol transfer protein N-terminal domain-containing protein</fullName>
    </recommendedName>
</protein>
<comment type="caution">
    <text evidence="3">The sequence shown here is derived from an EMBL/GenBank/DDBJ whole genome shotgun (WGS) entry which is preliminary data.</text>
</comment>